<keyword evidence="2" id="KW-0732">Signal</keyword>
<proteinExistence type="predicted"/>
<evidence type="ECO:0000313" key="4">
    <source>
        <dbReference type="Proteomes" id="UP001439008"/>
    </source>
</evidence>
<dbReference type="Proteomes" id="UP001439008">
    <property type="component" value="Unassembled WGS sequence"/>
</dbReference>
<keyword evidence="4" id="KW-1185">Reference proteome</keyword>
<dbReference type="EMBL" id="JBDODL010000164">
    <property type="protein sequence ID" value="MES1918955.1"/>
    <property type="molecule type" value="Genomic_DNA"/>
</dbReference>
<organism evidence="3 4">
    <name type="scientific">Bonamia ostreae</name>
    <dbReference type="NCBI Taxonomy" id="126728"/>
    <lineage>
        <taxon>Eukaryota</taxon>
        <taxon>Sar</taxon>
        <taxon>Rhizaria</taxon>
        <taxon>Endomyxa</taxon>
        <taxon>Ascetosporea</taxon>
        <taxon>Haplosporida</taxon>
        <taxon>Bonamia</taxon>
    </lineage>
</organism>
<evidence type="ECO:0000256" key="1">
    <source>
        <dbReference type="SAM" id="Phobius"/>
    </source>
</evidence>
<feature type="signal peptide" evidence="2">
    <location>
        <begin position="1"/>
        <end position="17"/>
    </location>
</feature>
<comment type="caution">
    <text evidence="3">The sequence shown here is derived from an EMBL/GenBank/DDBJ whole genome shotgun (WGS) entry which is preliminary data.</text>
</comment>
<sequence>MVLNCLLLLIQVCSVFADLESNSQKCLSIDRKEIEIKVKIFVPFGIEKSFENVDSRIDSMIKTANYVFKKQVGIYFNPEIFKVPKNVKNLFNREEVCQKNTPFSEYKDSFEKFLNIPTDDAIIILLSLCSFAKNGKMYYENVLMDSPVYKMAIVQFGEDEEKKFTVTLGNILGGKQDDYPDSLFNSKIPEVVKDAKIYQKNIDLICTSAKEMIEHKNSAPTIKDEEVLDDSRFNNFKHKINVVSSICIIIYIVAICCLAYCFYKWCKKSRNNKNRKKYLY</sequence>
<protein>
    <submittedName>
        <fullName evidence="3">Uncharacterized protein</fullName>
    </submittedName>
</protein>
<accession>A0ABV2AH15</accession>
<feature type="chain" id="PRO_5047300967" evidence="2">
    <location>
        <begin position="18"/>
        <end position="280"/>
    </location>
</feature>
<reference evidence="3 4" key="1">
    <citation type="journal article" date="2024" name="BMC Biol.">
        <title>Comparative genomics of Ascetosporea gives new insight into the evolutionary basis for animal parasitism in Rhizaria.</title>
        <authorList>
            <person name="Hiltunen Thoren M."/>
            <person name="Onut-Brannstrom I."/>
            <person name="Alfjorden A."/>
            <person name="Peckova H."/>
            <person name="Swords F."/>
            <person name="Hooper C."/>
            <person name="Holzer A.S."/>
            <person name="Bass D."/>
            <person name="Burki F."/>
        </authorList>
    </citation>
    <scope>NUCLEOTIDE SEQUENCE [LARGE SCALE GENOMIC DNA]</scope>
    <source>
        <strain evidence="3">20-A016</strain>
    </source>
</reference>
<evidence type="ECO:0000313" key="3">
    <source>
        <dbReference type="EMBL" id="MES1918955.1"/>
    </source>
</evidence>
<name>A0ABV2AH15_9EUKA</name>
<evidence type="ECO:0000256" key="2">
    <source>
        <dbReference type="SAM" id="SignalP"/>
    </source>
</evidence>
<gene>
    <name evidence="3" type="ORF">MHBO_000839</name>
</gene>
<keyword evidence="1" id="KW-0812">Transmembrane</keyword>
<feature type="transmembrane region" description="Helical" evidence="1">
    <location>
        <begin position="242"/>
        <end position="263"/>
    </location>
</feature>
<keyword evidence="1" id="KW-1133">Transmembrane helix</keyword>
<keyword evidence="1" id="KW-0472">Membrane</keyword>